<evidence type="ECO:0000313" key="1">
    <source>
        <dbReference type="EMBL" id="KKL07324.1"/>
    </source>
</evidence>
<gene>
    <name evidence="1" type="ORF">LCGC14_2587180</name>
</gene>
<proteinExistence type="predicted"/>
<reference evidence="1" key="1">
    <citation type="journal article" date="2015" name="Nature">
        <title>Complex archaea that bridge the gap between prokaryotes and eukaryotes.</title>
        <authorList>
            <person name="Spang A."/>
            <person name="Saw J.H."/>
            <person name="Jorgensen S.L."/>
            <person name="Zaremba-Niedzwiedzka K."/>
            <person name="Martijn J."/>
            <person name="Lind A.E."/>
            <person name="van Eijk R."/>
            <person name="Schleper C."/>
            <person name="Guy L."/>
            <person name="Ettema T.J."/>
        </authorList>
    </citation>
    <scope>NUCLEOTIDE SEQUENCE</scope>
</reference>
<comment type="caution">
    <text evidence="1">The sequence shown here is derived from an EMBL/GenBank/DDBJ whole genome shotgun (WGS) entry which is preliminary data.</text>
</comment>
<dbReference type="EMBL" id="LAZR01043339">
    <property type="protein sequence ID" value="KKL07324.1"/>
    <property type="molecule type" value="Genomic_DNA"/>
</dbReference>
<organism evidence="1">
    <name type="scientific">marine sediment metagenome</name>
    <dbReference type="NCBI Taxonomy" id="412755"/>
    <lineage>
        <taxon>unclassified sequences</taxon>
        <taxon>metagenomes</taxon>
        <taxon>ecological metagenomes</taxon>
    </lineage>
</organism>
<protein>
    <submittedName>
        <fullName evidence="1">Uncharacterized protein</fullName>
    </submittedName>
</protein>
<feature type="non-terminal residue" evidence="1">
    <location>
        <position position="20"/>
    </location>
</feature>
<dbReference type="AlphaFoldDB" id="A0A0F9ACN5"/>
<sequence length="20" mass="2253">MATELSTKFLTIADWAKRVA</sequence>
<accession>A0A0F9ACN5</accession>
<name>A0A0F9ACN5_9ZZZZ</name>